<evidence type="ECO:0000256" key="1">
    <source>
        <dbReference type="SAM" id="MobiDB-lite"/>
    </source>
</evidence>
<reference evidence="2 3" key="1">
    <citation type="submission" date="2016-07" db="EMBL/GenBank/DDBJ databases">
        <title>Pervasive Adenine N6-methylation of Active Genes in Fungi.</title>
        <authorList>
            <consortium name="DOE Joint Genome Institute"/>
            <person name="Mondo S.J."/>
            <person name="Dannebaum R.O."/>
            <person name="Kuo R.C."/>
            <person name="Labutti K."/>
            <person name="Haridas S."/>
            <person name="Kuo A."/>
            <person name="Salamov A."/>
            <person name="Ahrendt S.R."/>
            <person name="Lipzen A."/>
            <person name="Sullivan W."/>
            <person name="Andreopoulos W.B."/>
            <person name="Clum A."/>
            <person name="Lindquist E."/>
            <person name="Daum C."/>
            <person name="Ramamoorthy G.K."/>
            <person name="Gryganskyi A."/>
            <person name="Culley D."/>
            <person name="Magnuson J.K."/>
            <person name="James T.Y."/>
            <person name="O'Malley M.A."/>
            <person name="Stajich J.E."/>
            <person name="Spatafora J.W."/>
            <person name="Visel A."/>
            <person name="Grigoriev I.V."/>
        </authorList>
    </citation>
    <scope>NUCLEOTIDE SEQUENCE [LARGE SCALE GENOMIC DNA]</scope>
    <source>
        <strain evidence="2 3">62-1032</strain>
    </source>
</reference>
<gene>
    <name evidence="2" type="ORF">BCR35DRAFT_211731</name>
</gene>
<organism evidence="2 3">
    <name type="scientific">Leucosporidium creatinivorum</name>
    <dbReference type="NCBI Taxonomy" id="106004"/>
    <lineage>
        <taxon>Eukaryota</taxon>
        <taxon>Fungi</taxon>
        <taxon>Dikarya</taxon>
        <taxon>Basidiomycota</taxon>
        <taxon>Pucciniomycotina</taxon>
        <taxon>Microbotryomycetes</taxon>
        <taxon>Leucosporidiales</taxon>
        <taxon>Leucosporidium</taxon>
    </lineage>
</organism>
<sequence length="320" mass="35686">MHQTRSAGTLVATLNALHSGKLPSPPRLALHLSSNRAFASCSSTAHFAFVTHLRLLAMDMLSTQKPTSITHTRPQQPADSPAAALPTETLQHILRLALEGEDAWRRQSTRLSFRRVCTLWWKVAEVGTELAVKDTMMAEWVAKQLKAKGGKARRERVRSLDLNIEFHKTTGKGNRLAGLIVACPSLEKLEMHSDNWVRLGTDSALNKPLVAALIRLSKLKHFSYRAPHDFRLQKLADFGKIISSWPNLITLIIPKCCAWSWNEEVDKDRVNLPSPIPIQYLHLPLGAEELARTSTPSTRRSELRLPPSAISTSAPLRKTS</sequence>
<feature type="region of interest" description="Disordered" evidence="1">
    <location>
        <begin position="295"/>
        <end position="320"/>
    </location>
</feature>
<evidence type="ECO:0000313" key="2">
    <source>
        <dbReference type="EMBL" id="ORY57108.1"/>
    </source>
</evidence>
<dbReference type="Proteomes" id="UP000193467">
    <property type="component" value="Unassembled WGS sequence"/>
</dbReference>
<evidence type="ECO:0000313" key="3">
    <source>
        <dbReference type="Proteomes" id="UP000193467"/>
    </source>
</evidence>
<dbReference type="InParanoid" id="A0A1Y2DCX1"/>
<comment type="caution">
    <text evidence="2">The sequence shown here is derived from an EMBL/GenBank/DDBJ whole genome shotgun (WGS) entry which is preliminary data.</text>
</comment>
<protein>
    <recommendedName>
        <fullName evidence="4">F-box domain-containing protein</fullName>
    </recommendedName>
</protein>
<evidence type="ECO:0008006" key="4">
    <source>
        <dbReference type="Google" id="ProtNLM"/>
    </source>
</evidence>
<accession>A0A1Y2DCX1</accession>
<dbReference type="AlphaFoldDB" id="A0A1Y2DCX1"/>
<dbReference type="EMBL" id="MCGR01000083">
    <property type="protein sequence ID" value="ORY57108.1"/>
    <property type="molecule type" value="Genomic_DNA"/>
</dbReference>
<name>A0A1Y2DCX1_9BASI</name>
<proteinExistence type="predicted"/>
<keyword evidence="3" id="KW-1185">Reference proteome</keyword>